<comment type="caution">
    <text evidence="5">The sequence shown here is derived from an EMBL/GenBank/DDBJ whole genome shotgun (WGS) entry which is preliminary data.</text>
</comment>
<dbReference type="Proteomes" id="UP001632038">
    <property type="component" value="Unassembled WGS sequence"/>
</dbReference>
<dbReference type="NCBIfam" id="TIGR00756">
    <property type="entry name" value="PPR"/>
    <property type="match status" value="5"/>
</dbReference>
<dbReference type="InterPro" id="IPR046960">
    <property type="entry name" value="PPR_At4g14850-like_plant"/>
</dbReference>
<protein>
    <recommendedName>
        <fullName evidence="4">DYW domain-containing protein</fullName>
    </recommendedName>
</protein>
<dbReference type="InterPro" id="IPR002885">
    <property type="entry name" value="PPR_rpt"/>
</dbReference>
<name>A0ABD3CH73_9LAMI</name>
<dbReference type="EMBL" id="JAVIJP010000036">
    <property type="protein sequence ID" value="KAL3628681.1"/>
    <property type="molecule type" value="Genomic_DNA"/>
</dbReference>
<dbReference type="Gene3D" id="1.25.40.10">
    <property type="entry name" value="Tetratricopeptide repeat domain"/>
    <property type="match status" value="4"/>
</dbReference>
<comment type="similarity">
    <text evidence="1">Belongs to the PPR family. PCMP-H subfamily.</text>
</comment>
<evidence type="ECO:0000256" key="2">
    <source>
        <dbReference type="ARBA" id="ARBA00022737"/>
    </source>
</evidence>
<dbReference type="GO" id="GO:0003729">
    <property type="term" value="F:mRNA binding"/>
    <property type="evidence" value="ECO:0007669"/>
    <property type="project" value="UniProtKB-ARBA"/>
</dbReference>
<dbReference type="Pfam" id="PF01535">
    <property type="entry name" value="PPR"/>
    <property type="match status" value="3"/>
</dbReference>
<feature type="repeat" description="PPR" evidence="3">
    <location>
        <begin position="318"/>
        <end position="352"/>
    </location>
</feature>
<dbReference type="Pfam" id="PF14432">
    <property type="entry name" value="DYW_deaminase"/>
    <property type="match status" value="1"/>
</dbReference>
<evidence type="ECO:0000259" key="4">
    <source>
        <dbReference type="Pfam" id="PF14432"/>
    </source>
</evidence>
<organism evidence="5 6">
    <name type="scientific">Castilleja foliolosa</name>
    <dbReference type="NCBI Taxonomy" id="1961234"/>
    <lineage>
        <taxon>Eukaryota</taxon>
        <taxon>Viridiplantae</taxon>
        <taxon>Streptophyta</taxon>
        <taxon>Embryophyta</taxon>
        <taxon>Tracheophyta</taxon>
        <taxon>Spermatophyta</taxon>
        <taxon>Magnoliopsida</taxon>
        <taxon>eudicotyledons</taxon>
        <taxon>Gunneridae</taxon>
        <taxon>Pentapetalae</taxon>
        <taxon>asterids</taxon>
        <taxon>lamiids</taxon>
        <taxon>Lamiales</taxon>
        <taxon>Orobanchaceae</taxon>
        <taxon>Pedicularideae</taxon>
        <taxon>Castillejinae</taxon>
        <taxon>Castilleja</taxon>
    </lineage>
</organism>
<dbReference type="FunFam" id="1.25.40.10:FF:000348">
    <property type="entry name" value="Pentatricopeptide repeat-containing protein chloroplastic"/>
    <property type="match status" value="1"/>
</dbReference>
<dbReference type="PANTHER" id="PTHR47926:SF456">
    <property type="entry name" value="PENTATRICOPEPTIDE REPEAT-CONTAINING PROTEIN ELI1, CHLOROPLASTIC"/>
    <property type="match status" value="1"/>
</dbReference>
<feature type="repeat" description="PPR" evidence="3">
    <location>
        <begin position="154"/>
        <end position="188"/>
    </location>
</feature>
<accession>A0ABD3CH73</accession>
<proteinExistence type="inferred from homology"/>
<evidence type="ECO:0000256" key="3">
    <source>
        <dbReference type="PROSITE-ProRule" id="PRU00708"/>
    </source>
</evidence>
<keyword evidence="2" id="KW-0677">Repeat</keyword>
<gene>
    <name evidence="5" type="ORF">CASFOL_027727</name>
</gene>
<evidence type="ECO:0000313" key="6">
    <source>
        <dbReference type="Proteomes" id="UP001632038"/>
    </source>
</evidence>
<feature type="domain" description="DYW" evidence="4">
    <location>
        <begin position="545"/>
        <end position="614"/>
    </location>
</feature>
<sequence length="614" mass="68787">MSSISPLAGAAPATHFPITTNKTKFQNPDNLAILIDKAKTIRHLRQIHAFLIRRHLHHDRVLNFKLLRSYSSAGNVKHSVSLFNLTQNPNVYSYTAIIHGHVINNLPKQALLFYIQMLTQEVYPNAFTLSTVLKASNSISALHCHAHKLGIQSNAYVQTSLVDVYSRTGDILSARKVFDKMPDRNLVSLTSMITGYIKNGDVDKAKVLFDMIEDEDVVSWNVMIGGYAQHGHPNEALVLFNRMMKSTRLKPNEATMLAVFSACSQIGALESGRWAHSYLGYNAKAINARVGSALIDMYSKCGSLEDAKLVFDWIKSKDVVVYNSMIMAYAIHGFTRDALNMFDEMSERSLNPTNITFIAVLNACAHSGFVSEGRALFNSMKENYNIQPKIEHYGCMVNLLGRAGKLDEAYELVKSIGDYADLVLYGTLLGKCRLHNNIFLAEKIVEFLIERGLATSGTYVLMSNIYAELGYLDGVARMRAMMKQNGLQKEHGCSSIEVNNEVHEFLAGDVKHPRSKEIYLMLDKMNNWAKENRTGGPVLHRSVEVHSEKLALAFGLISTKPGSTIKVVKNLRVCEDCHEVIKLISKITGRKIVMRDRNRFHHCVDGLCSCGDYW</sequence>
<evidence type="ECO:0000313" key="5">
    <source>
        <dbReference type="EMBL" id="KAL3628681.1"/>
    </source>
</evidence>
<dbReference type="AlphaFoldDB" id="A0ABD3CH73"/>
<dbReference type="InterPro" id="IPR032867">
    <property type="entry name" value="DYW_dom"/>
</dbReference>
<dbReference type="InterPro" id="IPR011990">
    <property type="entry name" value="TPR-like_helical_dom_sf"/>
</dbReference>
<dbReference type="Pfam" id="PF20431">
    <property type="entry name" value="E_motif"/>
    <property type="match status" value="1"/>
</dbReference>
<dbReference type="PROSITE" id="PS51375">
    <property type="entry name" value="PPR"/>
    <property type="match status" value="3"/>
</dbReference>
<reference evidence="6" key="1">
    <citation type="journal article" date="2024" name="IScience">
        <title>Strigolactones Initiate the Formation of Haustorium-like Structures in Castilleja.</title>
        <authorList>
            <person name="Buerger M."/>
            <person name="Peterson D."/>
            <person name="Chory J."/>
        </authorList>
    </citation>
    <scope>NUCLEOTIDE SEQUENCE [LARGE SCALE GENOMIC DNA]</scope>
</reference>
<dbReference type="Pfam" id="PF13041">
    <property type="entry name" value="PPR_2"/>
    <property type="match status" value="3"/>
</dbReference>
<dbReference type="InterPro" id="IPR046848">
    <property type="entry name" value="E_motif"/>
</dbReference>
<dbReference type="PANTHER" id="PTHR47926">
    <property type="entry name" value="PENTATRICOPEPTIDE REPEAT-CONTAINING PROTEIN"/>
    <property type="match status" value="1"/>
</dbReference>
<keyword evidence="6" id="KW-1185">Reference proteome</keyword>
<dbReference type="FunFam" id="1.25.40.10:FF:000690">
    <property type="entry name" value="Pentatricopeptide repeat-containing protein"/>
    <property type="match status" value="1"/>
</dbReference>
<evidence type="ECO:0000256" key="1">
    <source>
        <dbReference type="ARBA" id="ARBA00006643"/>
    </source>
</evidence>
<feature type="repeat" description="PPR" evidence="3">
    <location>
        <begin position="216"/>
        <end position="251"/>
    </location>
</feature>